<dbReference type="Proteomes" id="UP000298390">
    <property type="component" value="Unassembled WGS sequence"/>
</dbReference>
<keyword evidence="2" id="KW-1133">Transmembrane helix</keyword>
<sequence length="288" mass="30996">MSPRKAPQCRTCGSPMAGHKRPRGKPVCPERGSTPVAPEPIPQRGATPRRHSHTPEADFQLPRNGHWRNPHWVSPIREREVERSIHSSWAPTEVDGDSSSSSDEGSQVGNEESVLYDLQDDDDVRSVAAASTTSSRSSASTSSVRSTLSQLVTRSVPMASVWSTPTRDIPAISHAATKAGVSFAVVPAPKERRERSVKPDGSSDHGDALERQNSWWLVMGRDVEAVTRMIANTGAAAQGQEGAEEDPCLSGLVGAYPIHHAYLRPTFLDILFAGAMGGLVVFCGLSML</sequence>
<feature type="compositionally biased region" description="Low complexity" evidence="1">
    <location>
        <begin position="126"/>
        <end position="147"/>
    </location>
</feature>
<feature type="transmembrane region" description="Helical" evidence="2">
    <location>
        <begin position="267"/>
        <end position="287"/>
    </location>
</feature>
<feature type="compositionally biased region" description="Basic and acidic residues" evidence="1">
    <location>
        <begin position="76"/>
        <end position="85"/>
    </location>
</feature>
<keyword evidence="2" id="KW-0812">Transmembrane</keyword>
<reference evidence="3 4" key="1">
    <citation type="submission" date="2019-01" db="EMBL/GenBank/DDBJ databases">
        <title>Genome sequencing of the rare red list fungi Fomitopsis rosea.</title>
        <authorList>
            <person name="Buettner E."/>
            <person name="Kellner H."/>
        </authorList>
    </citation>
    <scope>NUCLEOTIDE SEQUENCE [LARGE SCALE GENOMIC DNA]</scope>
    <source>
        <strain evidence="3 4">DSM 105464</strain>
    </source>
</reference>
<name>A0A4Y9Z151_9APHY</name>
<feature type="region of interest" description="Disordered" evidence="1">
    <location>
        <begin position="1"/>
        <end position="150"/>
    </location>
</feature>
<evidence type="ECO:0000313" key="3">
    <source>
        <dbReference type="EMBL" id="TFY67648.1"/>
    </source>
</evidence>
<feature type="region of interest" description="Disordered" evidence="1">
    <location>
        <begin position="189"/>
        <end position="208"/>
    </location>
</feature>
<feature type="compositionally biased region" description="Low complexity" evidence="1">
    <location>
        <begin position="97"/>
        <end position="106"/>
    </location>
</feature>
<evidence type="ECO:0000256" key="1">
    <source>
        <dbReference type="SAM" id="MobiDB-lite"/>
    </source>
</evidence>
<comment type="caution">
    <text evidence="3">The sequence shown here is derived from an EMBL/GenBank/DDBJ whole genome shotgun (WGS) entry which is preliminary data.</text>
</comment>
<evidence type="ECO:0000313" key="4">
    <source>
        <dbReference type="Proteomes" id="UP000298390"/>
    </source>
</evidence>
<proteinExistence type="predicted"/>
<dbReference type="AlphaFoldDB" id="A0A4Y9Z151"/>
<keyword evidence="2" id="KW-0472">Membrane</keyword>
<gene>
    <name evidence="3" type="ORF">EVJ58_g1483</name>
</gene>
<protein>
    <submittedName>
        <fullName evidence="3">Uncharacterized protein</fullName>
    </submittedName>
</protein>
<organism evidence="3 4">
    <name type="scientific">Rhodofomes roseus</name>
    <dbReference type="NCBI Taxonomy" id="34475"/>
    <lineage>
        <taxon>Eukaryota</taxon>
        <taxon>Fungi</taxon>
        <taxon>Dikarya</taxon>
        <taxon>Basidiomycota</taxon>
        <taxon>Agaricomycotina</taxon>
        <taxon>Agaricomycetes</taxon>
        <taxon>Polyporales</taxon>
        <taxon>Rhodofomes</taxon>
    </lineage>
</organism>
<accession>A0A4Y9Z151</accession>
<dbReference type="EMBL" id="SEKV01000048">
    <property type="protein sequence ID" value="TFY67648.1"/>
    <property type="molecule type" value="Genomic_DNA"/>
</dbReference>
<evidence type="ECO:0000256" key="2">
    <source>
        <dbReference type="SAM" id="Phobius"/>
    </source>
</evidence>